<dbReference type="AlphaFoldDB" id="A5BJJ4"/>
<gene>
    <name evidence="1" type="ORF">VITISV_011355</name>
</gene>
<proteinExistence type="predicted"/>
<dbReference type="EMBL" id="AM461657">
    <property type="protein sequence ID" value="CAN63560.1"/>
    <property type="molecule type" value="Genomic_DNA"/>
</dbReference>
<reference evidence="1" key="1">
    <citation type="journal article" date="2007" name="PLoS ONE">
        <title>The first genome sequence of an elite grapevine cultivar (Pinot noir Vitis vinifera L.): coping with a highly heterozygous genome.</title>
        <authorList>
            <person name="Velasco R."/>
            <person name="Zharkikh A."/>
            <person name="Troggio M."/>
            <person name="Cartwright D.A."/>
            <person name="Cestaro A."/>
            <person name="Pruss D."/>
            <person name="Pindo M."/>
            <person name="FitzGerald L.M."/>
            <person name="Vezzulli S."/>
            <person name="Reid J."/>
            <person name="Malacarne G."/>
            <person name="Iliev D."/>
            <person name="Coppola G."/>
            <person name="Wardell B."/>
            <person name="Micheletti D."/>
            <person name="Macalma T."/>
            <person name="Facci M."/>
            <person name="Mitchell J.T."/>
            <person name="Perazzolli M."/>
            <person name="Eldredge G."/>
            <person name="Gatto P."/>
            <person name="Oyzerski R."/>
            <person name="Moretto M."/>
            <person name="Gutin N."/>
            <person name="Stefanini M."/>
            <person name="Chen Y."/>
            <person name="Segala C."/>
            <person name="Davenport C."/>
            <person name="Dematte L."/>
            <person name="Mraz A."/>
            <person name="Battilana J."/>
            <person name="Stormo K."/>
            <person name="Costa F."/>
            <person name="Tao Q."/>
            <person name="Si-Ammour A."/>
            <person name="Harkins T."/>
            <person name="Lackey A."/>
            <person name="Perbost C."/>
            <person name="Taillon B."/>
            <person name="Stella A."/>
            <person name="Solovyev V."/>
            <person name="Fawcett J.A."/>
            <person name="Sterck L."/>
            <person name="Vandepoele K."/>
            <person name="Grando S.M."/>
            <person name="Toppo S."/>
            <person name="Moser C."/>
            <person name="Lanchbury J."/>
            <person name="Bogden R."/>
            <person name="Skolnick M."/>
            <person name="Sgaramella V."/>
            <person name="Bhatnagar S.K."/>
            <person name="Fontana P."/>
            <person name="Gutin A."/>
            <person name="Van de Peer Y."/>
            <person name="Salamini F."/>
            <person name="Viola R."/>
        </authorList>
    </citation>
    <scope>NUCLEOTIDE SEQUENCE</scope>
</reference>
<organism evidence="1">
    <name type="scientific">Vitis vinifera</name>
    <name type="common">Grape</name>
    <dbReference type="NCBI Taxonomy" id="29760"/>
    <lineage>
        <taxon>Eukaryota</taxon>
        <taxon>Viridiplantae</taxon>
        <taxon>Streptophyta</taxon>
        <taxon>Embryophyta</taxon>
        <taxon>Tracheophyta</taxon>
        <taxon>Spermatophyta</taxon>
        <taxon>Magnoliopsida</taxon>
        <taxon>eudicotyledons</taxon>
        <taxon>Gunneridae</taxon>
        <taxon>Pentapetalae</taxon>
        <taxon>rosids</taxon>
        <taxon>Vitales</taxon>
        <taxon>Vitaceae</taxon>
        <taxon>Viteae</taxon>
        <taxon>Vitis</taxon>
    </lineage>
</organism>
<protein>
    <submittedName>
        <fullName evidence="1">Uncharacterized protein</fullName>
    </submittedName>
</protein>
<evidence type="ECO:0000313" key="1">
    <source>
        <dbReference type="EMBL" id="CAN63560.1"/>
    </source>
</evidence>
<accession>A5BJJ4</accession>
<name>A5BJJ4_VITVI</name>
<sequence>MGLDQISNPRLRTVLWNPWQRCPDRESGHTIRGRRNICYHPECDVHECRVLLLEGVRIALRRMSSWGIRMELIRIAWRHIRSPLRRPDISSGIMSDQTCPDPLIGYFTSGSPDAEWERRHFNFPGQAYPDLLIVLIQRASTADISDYPDFAQCRGVLLKLPYIFDRHFGIFCFRYLMSKSPNSPCNPPIIGFLSL</sequence>